<accession>A0A8X6N2I5</accession>
<keyword evidence="2" id="KW-1185">Reference proteome</keyword>
<organism evidence="1 2">
    <name type="scientific">Nephila pilipes</name>
    <name type="common">Giant wood spider</name>
    <name type="synonym">Nephila maculata</name>
    <dbReference type="NCBI Taxonomy" id="299642"/>
    <lineage>
        <taxon>Eukaryota</taxon>
        <taxon>Metazoa</taxon>
        <taxon>Ecdysozoa</taxon>
        <taxon>Arthropoda</taxon>
        <taxon>Chelicerata</taxon>
        <taxon>Arachnida</taxon>
        <taxon>Araneae</taxon>
        <taxon>Araneomorphae</taxon>
        <taxon>Entelegynae</taxon>
        <taxon>Araneoidea</taxon>
        <taxon>Nephilidae</taxon>
        <taxon>Nephila</taxon>
    </lineage>
</organism>
<name>A0A8X6N2I5_NEPPI</name>
<gene>
    <name evidence="1" type="ORF">NPIL_236021</name>
</gene>
<protein>
    <submittedName>
        <fullName evidence="1">Uncharacterized protein</fullName>
    </submittedName>
</protein>
<evidence type="ECO:0000313" key="2">
    <source>
        <dbReference type="Proteomes" id="UP000887013"/>
    </source>
</evidence>
<dbReference type="Proteomes" id="UP000887013">
    <property type="component" value="Unassembled WGS sequence"/>
</dbReference>
<dbReference type="AlphaFoldDB" id="A0A8X6N2I5"/>
<proteinExistence type="predicted"/>
<evidence type="ECO:0000313" key="1">
    <source>
        <dbReference type="EMBL" id="GFS89834.1"/>
    </source>
</evidence>
<dbReference type="EMBL" id="BMAW01053190">
    <property type="protein sequence ID" value="GFS89834.1"/>
    <property type="molecule type" value="Genomic_DNA"/>
</dbReference>
<sequence>AAPAKADIATAARHTPGIFADIRLGNSKNALNFPLPTKIAVIEEYIVKEERKHVGDTSISTNSVLQENHSEVHVKTVSYQAEATHLGDRSRNVSSDPNSFYAVFIGDKTCV</sequence>
<comment type="caution">
    <text evidence="1">The sequence shown here is derived from an EMBL/GenBank/DDBJ whole genome shotgun (WGS) entry which is preliminary data.</text>
</comment>
<feature type="non-terminal residue" evidence="1">
    <location>
        <position position="1"/>
    </location>
</feature>
<reference evidence="1" key="1">
    <citation type="submission" date="2020-08" db="EMBL/GenBank/DDBJ databases">
        <title>Multicomponent nature underlies the extraordinary mechanical properties of spider dragline silk.</title>
        <authorList>
            <person name="Kono N."/>
            <person name="Nakamura H."/>
            <person name="Mori M."/>
            <person name="Yoshida Y."/>
            <person name="Ohtoshi R."/>
            <person name="Malay A.D."/>
            <person name="Moran D.A.P."/>
            <person name="Tomita M."/>
            <person name="Numata K."/>
            <person name="Arakawa K."/>
        </authorList>
    </citation>
    <scope>NUCLEOTIDE SEQUENCE</scope>
</reference>